<gene>
    <name evidence="2" type="ORF">ACFP3R_30305</name>
</gene>
<dbReference type="EMBL" id="JBHSQO010000046">
    <property type="protein sequence ID" value="MFC6093585.1"/>
    <property type="molecule type" value="Genomic_DNA"/>
</dbReference>
<accession>A0ABW1PDU8</accession>
<dbReference type="RefSeq" id="WP_380640936.1">
    <property type="nucleotide sequence ID" value="NZ_JBHSQO010000046.1"/>
</dbReference>
<reference evidence="3" key="1">
    <citation type="journal article" date="2019" name="Int. J. Syst. Evol. Microbiol.">
        <title>The Global Catalogue of Microorganisms (GCM) 10K type strain sequencing project: providing services to taxonomists for standard genome sequencing and annotation.</title>
        <authorList>
            <consortium name="The Broad Institute Genomics Platform"/>
            <consortium name="The Broad Institute Genome Sequencing Center for Infectious Disease"/>
            <person name="Wu L."/>
            <person name="Ma J."/>
        </authorList>
    </citation>
    <scope>NUCLEOTIDE SEQUENCE [LARGE SCALE GENOMIC DNA]</scope>
    <source>
        <strain evidence="3">CGMCC 4.7246</strain>
    </source>
</reference>
<feature type="region of interest" description="Disordered" evidence="1">
    <location>
        <begin position="1"/>
        <end position="20"/>
    </location>
</feature>
<evidence type="ECO:0000313" key="2">
    <source>
        <dbReference type="EMBL" id="MFC6093585.1"/>
    </source>
</evidence>
<name>A0ABW1PDU8_9PSEU</name>
<proteinExistence type="predicted"/>
<organism evidence="2 3">
    <name type="scientific">Saccharothrix lopnurensis</name>
    <dbReference type="NCBI Taxonomy" id="1670621"/>
    <lineage>
        <taxon>Bacteria</taxon>
        <taxon>Bacillati</taxon>
        <taxon>Actinomycetota</taxon>
        <taxon>Actinomycetes</taxon>
        <taxon>Pseudonocardiales</taxon>
        <taxon>Pseudonocardiaceae</taxon>
        <taxon>Saccharothrix</taxon>
    </lineage>
</organism>
<evidence type="ECO:0000313" key="3">
    <source>
        <dbReference type="Proteomes" id="UP001596220"/>
    </source>
</evidence>
<keyword evidence="3" id="KW-1185">Reference proteome</keyword>
<evidence type="ECO:0000256" key="1">
    <source>
        <dbReference type="SAM" id="MobiDB-lite"/>
    </source>
</evidence>
<sequence>MTYPAHTTGATSGTAFTLPDRDTKSTKVRIFGTSATIVHRTDHAEHGRRRSHGLGCLDSMELLDVLMGLPSGEAVPLSVVGPSSLRVLRRAPSGVVNFTRRSVTRLVVPAMVPLLAVVYASHWRDGLVRASEFAAYCPRMFVARELPENADEVLAEASWYGVGVAVGPRSAPMVVLEPEALSEWRPTVAWWRFCERVYRHSLDR</sequence>
<protein>
    <submittedName>
        <fullName evidence="2">Uncharacterized protein</fullName>
    </submittedName>
</protein>
<comment type="caution">
    <text evidence="2">The sequence shown here is derived from an EMBL/GenBank/DDBJ whole genome shotgun (WGS) entry which is preliminary data.</text>
</comment>
<dbReference type="Proteomes" id="UP001596220">
    <property type="component" value="Unassembled WGS sequence"/>
</dbReference>